<organism evidence="1 2">
    <name type="scientific">Mycobacterium paraffinicum</name>
    <dbReference type="NCBI Taxonomy" id="53378"/>
    <lineage>
        <taxon>Bacteria</taxon>
        <taxon>Bacillati</taxon>
        <taxon>Actinomycetota</taxon>
        <taxon>Actinomycetes</taxon>
        <taxon>Mycobacteriales</taxon>
        <taxon>Mycobacteriaceae</taxon>
        <taxon>Mycobacterium</taxon>
    </lineage>
</organism>
<name>A0A1Q4I2V4_9MYCO</name>
<proteinExistence type="predicted"/>
<reference evidence="1 2" key="1">
    <citation type="submission" date="2016-11" db="EMBL/GenBank/DDBJ databases">
        <title>Genome sequences of unsequenced Mycobacteria.</title>
        <authorList>
            <person name="Greninger A.L."/>
            <person name="Fang F."/>
            <person name="Jerome K.R."/>
        </authorList>
    </citation>
    <scope>NUCLEOTIDE SEQUENCE [LARGE SCALE GENOMIC DNA]</scope>
    <source>
        <strain evidence="1 2">M11</strain>
    </source>
</reference>
<comment type="caution">
    <text evidence="1">The sequence shown here is derived from an EMBL/GenBank/DDBJ whole genome shotgun (WGS) entry which is preliminary data.</text>
</comment>
<evidence type="ECO:0000313" key="2">
    <source>
        <dbReference type="Proteomes" id="UP000186438"/>
    </source>
</evidence>
<dbReference type="Proteomes" id="UP000186438">
    <property type="component" value="Unassembled WGS sequence"/>
</dbReference>
<protein>
    <recommendedName>
        <fullName evidence="3">SseB protein N-terminal domain-containing protein</fullName>
    </recommendedName>
</protein>
<evidence type="ECO:0008006" key="3">
    <source>
        <dbReference type="Google" id="ProtNLM"/>
    </source>
</evidence>
<evidence type="ECO:0000313" key="1">
    <source>
        <dbReference type="EMBL" id="OJZ76302.1"/>
    </source>
</evidence>
<keyword evidence="2" id="KW-1185">Reference proteome</keyword>
<dbReference type="AlphaFoldDB" id="A0A1Q4I2V4"/>
<accession>A0A1Q4I2V4</accession>
<gene>
    <name evidence="1" type="ORF">BRW65_02485</name>
</gene>
<sequence length="262" mass="28859">MQVATSENVDELISTAARTHAVDDLREAVRALKSCEVFMPFKAVLRDGKEIKTIPLLLLPDGTHAMMTYTNNSHPDLPDSFAGATFESALMAALRMPELDWVIVTNRTSDWISIHKSQIQAYLDSLDNTIFDAPSSEGGLGFDAVEELVSRAVGSESMSSVSAVTAALEDREIFLEMSSYTSDDGRQSMKSFLIEPLGPVVRAYTSRLRPGIRYGGLRWSALREMMRALPEVKGVQVMNNADDWVVIDRKALGLDERGEPGD</sequence>
<dbReference type="EMBL" id="MPNT01000001">
    <property type="protein sequence ID" value="OJZ76302.1"/>
    <property type="molecule type" value="Genomic_DNA"/>
</dbReference>